<name>A0A085LML7_9BILA</name>
<dbReference type="CDD" id="cd00304">
    <property type="entry name" value="RT_like"/>
    <property type="match status" value="1"/>
</dbReference>
<evidence type="ECO:0000256" key="1">
    <source>
        <dbReference type="SAM" id="MobiDB-lite"/>
    </source>
</evidence>
<protein>
    <recommendedName>
        <fullName evidence="2">Reverse transcriptase domain-containing protein</fullName>
    </recommendedName>
</protein>
<dbReference type="InterPro" id="IPR000477">
    <property type="entry name" value="RT_dom"/>
</dbReference>
<dbReference type="Gene3D" id="3.30.70.2630">
    <property type="match status" value="1"/>
</dbReference>
<accession>A0A085LML7</accession>
<dbReference type="PROSITE" id="PS50878">
    <property type="entry name" value="RT_POL"/>
    <property type="match status" value="1"/>
</dbReference>
<dbReference type="InterPro" id="IPR058912">
    <property type="entry name" value="HTH_animal"/>
</dbReference>
<evidence type="ECO:0000313" key="4">
    <source>
        <dbReference type="Proteomes" id="UP000030764"/>
    </source>
</evidence>
<feature type="domain" description="Reverse transcriptase" evidence="2">
    <location>
        <begin position="329"/>
        <end position="573"/>
    </location>
</feature>
<dbReference type="Gene3D" id="3.10.10.20">
    <property type="match status" value="1"/>
</dbReference>
<dbReference type="PANTHER" id="PTHR21301:SF11">
    <property type="entry name" value="GIY-YIG DOMAIN-CONTAINING PROTEIN"/>
    <property type="match status" value="1"/>
</dbReference>
<evidence type="ECO:0000313" key="3">
    <source>
        <dbReference type="EMBL" id="KFD46213.1"/>
    </source>
</evidence>
<dbReference type="Proteomes" id="UP000030764">
    <property type="component" value="Unassembled WGS sequence"/>
</dbReference>
<keyword evidence="4" id="KW-1185">Reference proteome</keyword>
<dbReference type="PANTHER" id="PTHR21301">
    <property type="entry name" value="REVERSE TRANSCRIPTASE"/>
    <property type="match status" value="1"/>
</dbReference>
<organism evidence="3 4">
    <name type="scientific">Trichuris suis</name>
    <name type="common">pig whipworm</name>
    <dbReference type="NCBI Taxonomy" id="68888"/>
    <lineage>
        <taxon>Eukaryota</taxon>
        <taxon>Metazoa</taxon>
        <taxon>Ecdysozoa</taxon>
        <taxon>Nematoda</taxon>
        <taxon>Enoplea</taxon>
        <taxon>Dorylaimia</taxon>
        <taxon>Trichinellida</taxon>
        <taxon>Trichuridae</taxon>
        <taxon>Trichuris</taxon>
    </lineage>
</organism>
<dbReference type="Pfam" id="PF00078">
    <property type="entry name" value="RVT_1"/>
    <property type="match status" value="1"/>
</dbReference>
<evidence type="ECO:0000259" key="2">
    <source>
        <dbReference type="PROSITE" id="PS50878"/>
    </source>
</evidence>
<dbReference type="Pfam" id="PF26215">
    <property type="entry name" value="HTH_animal"/>
    <property type="match status" value="1"/>
</dbReference>
<dbReference type="Gene3D" id="1.10.10.2210">
    <property type="match status" value="1"/>
</dbReference>
<gene>
    <name evidence="3" type="ORF">M513_12913</name>
</gene>
<dbReference type="EMBL" id="KL363386">
    <property type="protein sequence ID" value="KFD46213.1"/>
    <property type="molecule type" value="Genomic_DNA"/>
</dbReference>
<sequence length="857" mass="97257">MNNHPVTRHPIFKFILSAHGALCLQAAKELERSSLKLTTTLGKLTFLLKCRDAGLLPRCFQMKWNHAQNAQTIRLLKSTGVSLLKATIRDHRRSIAHLRDACRHNAVFLSASVSFDLLSQLHRHIKNVCALTKMQQVQTLNKRFNALYCSQSWEFRRSNNKNRPVPSKPDIDKIVVNLSSSTLNNTEKDILAKGLNFVPTPKDIPILDIISSVEHGLSRTSPFKAARIKASLTNILLEGRQNPTPNLSRAEQQAIKGLRSRKDTIITKADKGNVVVLLDRTVYMQKINELFSNKVYRPINDDPTPDVRLRLLALLDSFVSETQDPQLAYIRQHIFYFSNVKCPELYGLPKIHKPGVPLRPVVSSISSATSKLCSYLKDIIKPLTGKRNSHVKNCKDFCSAIKSVNLKQDSLMVSYDVKDLFTSIPISCTLKLLEDLFKTDTSRHLRTKLNPFHILKLVSFCMKEGNYFRFQDSFFSQQDGAPMGSPLSPVLAEVFMEHLEEKAFTSISTSDAPIFFKRYVDDIFAITTVGKEETFLEHLNSLYPTKIKLTMEKEVDNKLPFLDVLVIKQGNNLKTTVYRKPTHSDRYLHFTSHHPMAVKRGIVKGMVDRAHAICDPTFLQSELKHITHTLTANGYPNQLVNSIIAKCARDNNNTNIKNSTTNNTVLFLPYYNGVGERILKLAHSLNFKVRFTSSHTLRSIVRSDKIKVPFAGRPGVVYNIRCGCNASYIGETGNTLLDRYKRHMSNVGRYKEAVRRLKEPQTPARTSTKRRGRPQREQPQKIIAETIKASAVVEHSSQCSHDLQPSIICRESRLHLRRVKEALFIRNNRTINRDKGVEVSAVWDTLISKRKCCSLPG</sequence>
<dbReference type="AlphaFoldDB" id="A0A085LML7"/>
<proteinExistence type="predicted"/>
<reference evidence="3 4" key="1">
    <citation type="journal article" date="2014" name="Nat. Genet.">
        <title>Genome and transcriptome of the porcine whipworm Trichuris suis.</title>
        <authorList>
            <person name="Jex A.R."/>
            <person name="Nejsum P."/>
            <person name="Schwarz E.M."/>
            <person name="Hu L."/>
            <person name="Young N.D."/>
            <person name="Hall R.S."/>
            <person name="Korhonen P.K."/>
            <person name="Liao S."/>
            <person name="Thamsborg S."/>
            <person name="Xia J."/>
            <person name="Xu P."/>
            <person name="Wang S."/>
            <person name="Scheerlinck J.P."/>
            <person name="Hofmann A."/>
            <person name="Sternberg P.W."/>
            <person name="Wang J."/>
            <person name="Gasser R.B."/>
        </authorList>
    </citation>
    <scope>NUCLEOTIDE SEQUENCE [LARGE SCALE GENOMIC DNA]</scope>
    <source>
        <strain evidence="3">DCEP-RM93M</strain>
    </source>
</reference>
<feature type="region of interest" description="Disordered" evidence="1">
    <location>
        <begin position="756"/>
        <end position="778"/>
    </location>
</feature>